<reference evidence="1 2" key="1">
    <citation type="submission" date="2023-03" db="EMBL/GenBank/DDBJ databases">
        <title>High recombination rates correlate with genetic variation in Cardiocondyla obscurior ants.</title>
        <authorList>
            <person name="Errbii M."/>
        </authorList>
    </citation>
    <scope>NUCLEOTIDE SEQUENCE [LARGE SCALE GENOMIC DNA]</scope>
    <source>
        <strain evidence="1">Alpha-2009</strain>
        <tissue evidence="1">Whole body</tissue>
    </source>
</reference>
<sequence>MRQCASKRCGDTRGVVKDIMRAKRCDDARASGAAIRLGRTSSHRVTRVSSHHFINILKDNTTVADPIKGFLIQLGGILRRLTYKDPRLLKMKIMNDTLKVKEKAGVLHD</sequence>
<protein>
    <submittedName>
        <fullName evidence="1">Uncharacterized protein</fullName>
    </submittedName>
</protein>
<evidence type="ECO:0000313" key="1">
    <source>
        <dbReference type="EMBL" id="KAL0100550.1"/>
    </source>
</evidence>
<proteinExistence type="predicted"/>
<evidence type="ECO:0000313" key="2">
    <source>
        <dbReference type="Proteomes" id="UP001430953"/>
    </source>
</evidence>
<gene>
    <name evidence="1" type="ORF">PUN28_019697</name>
</gene>
<comment type="caution">
    <text evidence="1">The sequence shown here is derived from an EMBL/GenBank/DDBJ whole genome shotgun (WGS) entry which is preliminary data.</text>
</comment>
<name>A0AAW2EC53_9HYME</name>
<dbReference type="EMBL" id="JADYXP020000026">
    <property type="protein sequence ID" value="KAL0100550.1"/>
    <property type="molecule type" value="Genomic_DNA"/>
</dbReference>
<organism evidence="1 2">
    <name type="scientific">Cardiocondyla obscurior</name>
    <dbReference type="NCBI Taxonomy" id="286306"/>
    <lineage>
        <taxon>Eukaryota</taxon>
        <taxon>Metazoa</taxon>
        <taxon>Ecdysozoa</taxon>
        <taxon>Arthropoda</taxon>
        <taxon>Hexapoda</taxon>
        <taxon>Insecta</taxon>
        <taxon>Pterygota</taxon>
        <taxon>Neoptera</taxon>
        <taxon>Endopterygota</taxon>
        <taxon>Hymenoptera</taxon>
        <taxon>Apocrita</taxon>
        <taxon>Aculeata</taxon>
        <taxon>Formicoidea</taxon>
        <taxon>Formicidae</taxon>
        <taxon>Myrmicinae</taxon>
        <taxon>Cardiocondyla</taxon>
    </lineage>
</organism>
<keyword evidence="2" id="KW-1185">Reference proteome</keyword>
<dbReference type="AlphaFoldDB" id="A0AAW2EC53"/>
<dbReference type="Proteomes" id="UP001430953">
    <property type="component" value="Unassembled WGS sequence"/>
</dbReference>
<accession>A0AAW2EC53</accession>